<sequence length="435" mass="49963">MLVASSNSQVKVYNDLCRQHFFPNQNELCPRDKVISVANHYREDITVTNGEFGMVKQVLSAPEKKRISFRKKVDGKTESVNVDLHFRDVELVFRDEVLQPKVVKAKLLENLLYNSEPSLTSDENRALHIEFMQRHKGLNRDELEACRKKDPYFNAFKLKFGYAITCHKAQGSEWQHVIVKCSSHLKTLTKDYFRWLYTAITRTASKLYVIDEPKISLGGNTQIIGGQDLVFEQLTTKVSEVDSVGHEQAHQFGISDNQPTLKDLLRKVQACLQDSGIEVCDIRHYQYQELYRFKHADAMAEVQFNYNGKNKVSSFNVRETGLLQTLLQQLLAGIKGITLSTISSQVVEEQYSFAEPFLEQFHSRVSDVFSHHDIKVSDLTQIAWAQRYTLTKNGDTAVIDFFYNGKKQFTKVYPKQDLSSSTHLLAESLQIWSKS</sequence>
<dbReference type="Pfam" id="PF22721">
    <property type="entry name" value="TBP-TOTE"/>
    <property type="match status" value="2"/>
</dbReference>
<dbReference type="InterPro" id="IPR027785">
    <property type="entry name" value="UvrD-like_helicase_C"/>
</dbReference>
<keyword evidence="4" id="KW-1185">Reference proteome</keyword>
<evidence type="ECO:0000313" key="4">
    <source>
        <dbReference type="Proteomes" id="UP000029223"/>
    </source>
</evidence>
<dbReference type="EMBL" id="BBMS01000052">
    <property type="protein sequence ID" value="GAL28892.1"/>
    <property type="molecule type" value="Genomic_DNA"/>
</dbReference>
<dbReference type="Proteomes" id="UP000029223">
    <property type="component" value="Unassembled WGS sequence"/>
</dbReference>
<dbReference type="Gene3D" id="3.40.50.300">
    <property type="entry name" value="P-loop containing nucleotide triphosphate hydrolases"/>
    <property type="match status" value="1"/>
</dbReference>
<protein>
    <submittedName>
        <fullName evidence="3">RecD-like DNA helicase Atu2026</fullName>
    </submittedName>
</protein>
<organism evidence="3 4">
    <name type="scientific">Vibrio variabilis</name>
    <dbReference type="NCBI Taxonomy" id="990271"/>
    <lineage>
        <taxon>Bacteria</taxon>
        <taxon>Pseudomonadati</taxon>
        <taxon>Pseudomonadota</taxon>
        <taxon>Gammaproteobacteria</taxon>
        <taxon>Vibrionales</taxon>
        <taxon>Vibrionaceae</taxon>
        <taxon>Vibrio</taxon>
    </lineage>
</organism>
<dbReference type="InterPro" id="IPR027417">
    <property type="entry name" value="P-loop_NTPase"/>
</dbReference>
<evidence type="ECO:0000259" key="1">
    <source>
        <dbReference type="Pfam" id="PF13538"/>
    </source>
</evidence>
<reference evidence="4" key="2">
    <citation type="submission" date="2014-09" db="EMBL/GenBank/DDBJ databases">
        <authorList>
            <consortium name="NBRP consortium"/>
            <person name="Sawabe T."/>
            <person name="Meirelles P."/>
            <person name="Nakanishi M."/>
            <person name="Sayaka M."/>
            <person name="Hattori M."/>
            <person name="Ohkuma M."/>
        </authorList>
    </citation>
    <scope>NUCLEOTIDE SEQUENCE [LARGE SCALE GENOMIC DNA]</scope>
    <source>
        <strain evidence="4">JCM 19239</strain>
    </source>
</reference>
<accession>A0ABQ0JJG7</accession>
<reference evidence="4" key="1">
    <citation type="submission" date="2014-09" db="EMBL/GenBank/DDBJ databases">
        <title>Vibrio variabilis JCM 19239. (C206) whole genome shotgun sequence.</title>
        <authorList>
            <person name="Sawabe T."/>
            <person name="Meirelles P."/>
            <person name="Nakanishi M."/>
            <person name="Sayaka M."/>
            <person name="Hattori M."/>
            <person name="Ohkuma M."/>
        </authorList>
    </citation>
    <scope>NUCLEOTIDE SEQUENCE [LARGE SCALE GENOMIC DNA]</scope>
    <source>
        <strain evidence="4">JCM 19239</strain>
    </source>
</reference>
<dbReference type="InterPro" id="IPR054572">
    <property type="entry name" value="TBP-TOTE"/>
</dbReference>
<feature type="domain" description="TATA-binding-like protein" evidence="2">
    <location>
        <begin position="258"/>
        <end position="323"/>
    </location>
</feature>
<feature type="domain" description="UvrD-like helicase C-terminal" evidence="1">
    <location>
        <begin position="161"/>
        <end position="210"/>
    </location>
</feature>
<evidence type="ECO:0000259" key="2">
    <source>
        <dbReference type="Pfam" id="PF22721"/>
    </source>
</evidence>
<proteinExistence type="predicted"/>
<dbReference type="CDD" id="cd18809">
    <property type="entry name" value="SF1_C_RecD"/>
    <property type="match status" value="1"/>
</dbReference>
<name>A0ABQ0JJG7_9VIBR</name>
<evidence type="ECO:0000313" key="3">
    <source>
        <dbReference type="EMBL" id="GAL28892.1"/>
    </source>
</evidence>
<feature type="domain" description="TATA-binding-like protein" evidence="2">
    <location>
        <begin position="355"/>
        <end position="429"/>
    </location>
</feature>
<dbReference type="SUPFAM" id="SSF52540">
    <property type="entry name" value="P-loop containing nucleoside triphosphate hydrolases"/>
    <property type="match status" value="1"/>
</dbReference>
<gene>
    <name evidence="3" type="ORF">JCM19239_2133</name>
</gene>
<dbReference type="Pfam" id="PF13538">
    <property type="entry name" value="UvrD_C_2"/>
    <property type="match status" value="1"/>
</dbReference>
<comment type="caution">
    <text evidence="3">The sequence shown here is derived from an EMBL/GenBank/DDBJ whole genome shotgun (WGS) entry which is preliminary data.</text>
</comment>